<dbReference type="GO" id="GO:0006508">
    <property type="term" value="P:proteolysis"/>
    <property type="evidence" value="ECO:0007669"/>
    <property type="project" value="UniProtKB-KW"/>
</dbReference>
<dbReference type="Gene3D" id="1.10.1370.10">
    <property type="entry name" value="Neurolysin, domain 3"/>
    <property type="match status" value="1"/>
</dbReference>
<keyword evidence="6 7" id="KW-0482">Metalloprotease</keyword>
<comment type="similarity">
    <text evidence="1 7">Belongs to the peptidase M3 family.</text>
</comment>
<reference evidence="10 11" key="1">
    <citation type="submission" date="2020-08" db="EMBL/GenBank/DDBJ databases">
        <title>Genomic Encyclopedia of Type Strains, Phase IV (KMG-IV): sequencing the most valuable type-strain genomes for metagenomic binning, comparative biology and taxonomic classification.</title>
        <authorList>
            <person name="Goeker M."/>
        </authorList>
    </citation>
    <scope>NUCLEOTIDE SEQUENCE [LARGE SCALE GENOMIC DNA]</scope>
    <source>
        <strain evidence="10 11">DSM 27471</strain>
    </source>
</reference>
<feature type="domain" description="Peptidase M3A/M3B catalytic" evidence="9">
    <location>
        <begin position="240"/>
        <end position="687"/>
    </location>
</feature>
<dbReference type="InterPro" id="IPR034005">
    <property type="entry name" value="M3A_DCP"/>
</dbReference>
<accession>A0A7W5H293</accession>
<dbReference type="PANTHER" id="PTHR43660">
    <property type="entry name" value="DIPEPTIDYL CARBOXYPEPTIDASE"/>
    <property type="match status" value="1"/>
</dbReference>
<dbReference type="FunFam" id="3.40.390.10:FF:000009">
    <property type="entry name" value="Oligopeptidase A"/>
    <property type="match status" value="1"/>
</dbReference>
<gene>
    <name evidence="10" type="ORF">FHX64_001324</name>
</gene>
<evidence type="ECO:0000313" key="11">
    <source>
        <dbReference type="Proteomes" id="UP000544222"/>
    </source>
</evidence>
<sequence length="689" mass="79345">MTLPEKQLSTKGMSHNPFLSPYNTPHDATPFNQIKLEHYMTAFTEGMNRQNNEIAAIINNQQTPDFHNIFEAFEHSGRLLDNVSQVFFNLHSAETNDQMQIIAEKLSPILTDHVNNITLNDKLFERIKAVYNQRDTLKLTPEQQTLLQNTYDHFADNGANLNETDKQQYRELTKQLNAATLQFEHNVLKEINDYSLLITDTSQLQRLSSDFLEIAAEKAKQKGQAGWILDLSAPSYVPAMKFLDNPELRKTLYLAFASKGIHNDANDNQEIVRNIANLRLKIASLLGFNTYAEYVLRHRMAQSSENVYKLLQKLLSAYKPVAKQEYEEVQDFLRQHKGEFTIQPWDWPYYAEKLKTEKYAFNEDALRPYFELDKVINGVFGLAQKLYGIRFEQIQNIPVYHPEVKVFEVYDQNNDYLALLYADFFPRAGKRAGAWMTEFKGQWMDGDFNSRPHISLVMNFTRPTSTKPALLTYDEVRTFLHEFGHALHGMLTNTQYASLSGTNVYRDFVELPSQFMENYGTEKEFLDQFASHFQTGETIPTELIQRLKTAENYMVGYLCVRQLNFGFLDMAWHTLKKPFEGNVIEFEKQATKNTSILPVVDNTCISTAFSHIFAGGYAAGYYSYKWAEVLEADAFSVFKEHGIFDQATANAFRTHILSKGGTEAPMELYKRFRGQEPSIDALLKANGIK</sequence>
<evidence type="ECO:0000259" key="9">
    <source>
        <dbReference type="Pfam" id="PF01432"/>
    </source>
</evidence>
<evidence type="ECO:0000256" key="6">
    <source>
        <dbReference type="ARBA" id="ARBA00023049"/>
    </source>
</evidence>
<dbReference type="Proteomes" id="UP000544222">
    <property type="component" value="Unassembled WGS sequence"/>
</dbReference>
<dbReference type="SUPFAM" id="SSF55486">
    <property type="entry name" value="Metalloproteases ('zincins'), catalytic domain"/>
    <property type="match status" value="1"/>
</dbReference>
<dbReference type="InterPro" id="IPR024077">
    <property type="entry name" value="Neurolysin/TOP_dom2"/>
</dbReference>
<keyword evidence="4 7" id="KW-0378">Hydrolase</keyword>
<dbReference type="CDD" id="cd06456">
    <property type="entry name" value="M3A_DCP"/>
    <property type="match status" value="1"/>
</dbReference>
<dbReference type="InterPro" id="IPR001567">
    <property type="entry name" value="Pept_M3A_M3B_dom"/>
</dbReference>
<dbReference type="GO" id="GO:0005829">
    <property type="term" value="C:cytosol"/>
    <property type="evidence" value="ECO:0007669"/>
    <property type="project" value="TreeGrafter"/>
</dbReference>
<proteinExistence type="inferred from homology"/>
<evidence type="ECO:0000256" key="7">
    <source>
        <dbReference type="RuleBase" id="RU003435"/>
    </source>
</evidence>
<dbReference type="Pfam" id="PF01432">
    <property type="entry name" value="Peptidase_M3"/>
    <property type="match status" value="1"/>
</dbReference>
<evidence type="ECO:0000256" key="3">
    <source>
        <dbReference type="ARBA" id="ARBA00022723"/>
    </source>
</evidence>
<dbReference type="InterPro" id="IPR024079">
    <property type="entry name" value="MetalloPept_cat_dom_sf"/>
</dbReference>
<protein>
    <submittedName>
        <fullName evidence="10">Peptidyl-dipeptidase Dcp</fullName>
        <ecNumber evidence="10">3.4.15.5</ecNumber>
    </submittedName>
</protein>
<dbReference type="InterPro" id="IPR045090">
    <property type="entry name" value="Pept_M3A_M3B"/>
</dbReference>
<dbReference type="GO" id="GO:0008241">
    <property type="term" value="F:peptidyl-dipeptidase activity"/>
    <property type="evidence" value="ECO:0007669"/>
    <property type="project" value="UniProtKB-EC"/>
</dbReference>
<dbReference type="GO" id="GO:0004222">
    <property type="term" value="F:metalloendopeptidase activity"/>
    <property type="evidence" value="ECO:0007669"/>
    <property type="project" value="InterPro"/>
</dbReference>
<evidence type="ECO:0000256" key="8">
    <source>
        <dbReference type="SAM" id="MobiDB-lite"/>
    </source>
</evidence>
<evidence type="ECO:0000256" key="1">
    <source>
        <dbReference type="ARBA" id="ARBA00006040"/>
    </source>
</evidence>
<comment type="cofactor">
    <cofactor evidence="7">
        <name>Zn(2+)</name>
        <dbReference type="ChEBI" id="CHEBI:29105"/>
    </cofactor>
    <text evidence="7">Binds 1 zinc ion.</text>
</comment>
<dbReference type="EMBL" id="JACHYB010000001">
    <property type="protein sequence ID" value="MBB3187161.1"/>
    <property type="molecule type" value="Genomic_DNA"/>
</dbReference>
<keyword evidence="10" id="KW-0121">Carboxypeptidase</keyword>
<organism evidence="10 11">
    <name type="scientific">Microbacter margulisiae</name>
    <dbReference type="NCBI Taxonomy" id="1350067"/>
    <lineage>
        <taxon>Bacteria</taxon>
        <taxon>Pseudomonadati</taxon>
        <taxon>Bacteroidota</taxon>
        <taxon>Bacteroidia</taxon>
        <taxon>Bacteroidales</taxon>
        <taxon>Porphyromonadaceae</taxon>
        <taxon>Microbacter</taxon>
    </lineage>
</organism>
<keyword evidence="2 7" id="KW-0645">Protease</keyword>
<dbReference type="GO" id="GO:0004180">
    <property type="term" value="F:carboxypeptidase activity"/>
    <property type="evidence" value="ECO:0007669"/>
    <property type="project" value="UniProtKB-KW"/>
</dbReference>
<keyword evidence="3 7" id="KW-0479">Metal-binding</keyword>
<dbReference type="Gene3D" id="3.40.390.10">
    <property type="entry name" value="Collagenase (Catalytic Domain)"/>
    <property type="match status" value="1"/>
</dbReference>
<comment type="caution">
    <text evidence="10">The sequence shown here is derived from an EMBL/GenBank/DDBJ whole genome shotgun (WGS) entry which is preliminary data.</text>
</comment>
<dbReference type="RefSeq" id="WP_246392325.1">
    <property type="nucleotide sequence ID" value="NZ_JACHYB010000001.1"/>
</dbReference>
<name>A0A7W5H293_9PORP</name>
<feature type="region of interest" description="Disordered" evidence="8">
    <location>
        <begin position="1"/>
        <end position="23"/>
    </location>
</feature>
<dbReference type="PANTHER" id="PTHR43660:SF1">
    <property type="entry name" value="DIPEPTIDYL CARBOXYPEPTIDASE"/>
    <property type="match status" value="1"/>
</dbReference>
<evidence type="ECO:0000313" key="10">
    <source>
        <dbReference type="EMBL" id="MBB3187161.1"/>
    </source>
</evidence>
<dbReference type="GO" id="GO:0046872">
    <property type="term" value="F:metal ion binding"/>
    <property type="evidence" value="ECO:0007669"/>
    <property type="project" value="UniProtKB-UniRule"/>
</dbReference>
<keyword evidence="5 7" id="KW-0862">Zinc</keyword>
<evidence type="ECO:0000256" key="5">
    <source>
        <dbReference type="ARBA" id="ARBA00022833"/>
    </source>
</evidence>
<evidence type="ECO:0000256" key="2">
    <source>
        <dbReference type="ARBA" id="ARBA00022670"/>
    </source>
</evidence>
<keyword evidence="11" id="KW-1185">Reference proteome</keyword>
<dbReference type="EC" id="3.4.15.5" evidence="10"/>
<dbReference type="AlphaFoldDB" id="A0A7W5H293"/>
<evidence type="ECO:0000256" key="4">
    <source>
        <dbReference type="ARBA" id="ARBA00022801"/>
    </source>
</evidence>